<feature type="compositionally biased region" description="Basic and acidic residues" evidence="1">
    <location>
        <begin position="78"/>
        <end position="89"/>
    </location>
</feature>
<feature type="region of interest" description="Disordered" evidence="1">
    <location>
        <begin position="14"/>
        <end position="99"/>
    </location>
</feature>
<feature type="compositionally biased region" description="Basic and acidic residues" evidence="1">
    <location>
        <begin position="43"/>
        <end position="58"/>
    </location>
</feature>
<reference evidence="3" key="1">
    <citation type="submission" date="2016-10" db="EMBL/GenBank/DDBJ databases">
        <authorList>
            <person name="Varghese N."/>
            <person name="Submissions S."/>
        </authorList>
    </citation>
    <scope>NUCLEOTIDE SEQUENCE [LARGE SCALE GENOMIC DNA]</scope>
    <source>
        <strain evidence="3">CGMCC 1.3703</strain>
    </source>
</reference>
<protein>
    <submittedName>
        <fullName evidence="2">Uncharacterized protein</fullName>
    </submittedName>
</protein>
<keyword evidence="3" id="KW-1185">Reference proteome</keyword>
<proteinExistence type="predicted"/>
<dbReference type="RefSeq" id="WP_089652304.1">
    <property type="nucleotide sequence ID" value="NZ_FNIZ01000008.1"/>
</dbReference>
<dbReference type="Proteomes" id="UP000198860">
    <property type="component" value="Unassembled WGS sequence"/>
</dbReference>
<evidence type="ECO:0000313" key="2">
    <source>
        <dbReference type="EMBL" id="SDO79391.1"/>
    </source>
</evidence>
<dbReference type="STRING" id="240303.SAMN05421677_10827"/>
<dbReference type="OrthoDB" id="2300838at2"/>
<accession>A0A1H0MGC3</accession>
<name>A0A1H0MGC3_HALAD</name>
<sequence>MSEKLKAVVASTFIDKDTKEKHEVGSTYETESPDRISYLQEKGYLEESKHPPEDKGEEGNEENEFPKHSGGGYYELSNGEKVKGKEEAQKAQSDLDAGE</sequence>
<dbReference type="EMBL" id="FNIZ01000008">
    <property type="protein sequence ID" value="SDO79391.1"/>
    <property type="molecule type" value="Genomic_DNA"/>
</dbReference>
<organism evidence="2 3">
    <name type="scientific">Halobacillus aidingensis</name>
    <dbReference type="NCBI Taxonomy" id="240303"/>
    <lineage>
        <taxon>Bacteria</taxon>
        <taxon>Bacillati</taxon>
        <taxon>Bacillota</taxon>
        <taxon>Bacilli</taxon>
        <taxon>Bacillales</taxon>
        <taxon>Bacillaceae</taxon>
        <taxon>Halobacillus</taxon>
    </lineage>
</organism>
<evidence type="ECO:0000256" key="1">
    <source>
        <dbReference type="SAM" id="MobiDB-lite"/>
    </source>
</evidence>
<dbReference type="AlphaFoldDB" id="A0A1H0MGC3"/>
<gene>
    <name evidence="2" type="ORF">SAMN05421677_10827</name>
</gene>
<evidence type="ECO:0000313" key="3">
    <source>
        <dbReference type="Proteomes" id="UP000198860"/>
    </source>
</evidence>
<feature type="compositionally biased region" description="Basic and acidic residues" evidence="1">
    <location>
        <begin position="14"/>
        <end position="24"/>
    </location>
</feature>